<dbReference type="InParanoid" id="E5A574"/>
<accession>E5A574</accession>
<sequence length="44" mass="5033">MVETARRTTCPTNEVTKKISDKLDTYPTAKLKPAKKQIRTIISR</sequence>
<dbReference type="HOGENOM" id="CLU_3224735_0_0_1"/>
<dbReference type="VEuPathDB" id="FungiDB:LEMA_uP080110.1"/>
<reference evidence="2" key="1">
    <citation type="journal article" date="2011" name="Nat. Commun.">
        <title>Effector diversification within compartments of the Leptosphaeria maculans genome affected by Repeat-Induced Point mutations.</title>
        <authorList>
            <person name="Rouxel T."/>
            <person name="Grandaubert J."/>
            <person name="Hane J.K."/>
            <person name="Hoede C."/>
            <person name="van de Wouw A.P."/>
            <person name="Couloux A."/>
            <person name="Dominguez V."/>
            <person name="Anthouard V."/>
            <person name="Bally P."/>
            <person name="Bourras S."/>
            <person name="Cozijnsen A.J."/>
            <person name="Ciuffetti L.M."/>
            <person name="Degrave A."/>
            <person name="Dilmaghani A."/>
            <person name="Duret L."/>
            <person name="Fudal I."/>
            <person name="Goodwin S.B."/>
            <person name="Gout L."/>
            <person name="Glaser N."/>
            <person name="Linglin J."/>
            <person name="Kema G.H.J."/>
            <person name="Lapalu N."/>
            <person name="Lawrence C.B."/>
            <person name="May K."/>
            <person name="Meyer M."/>
            <person name="Ollivier B."/>
            <person name="Poulain J."/>
            <person name="Schoch C.L."/>
            <person name="Simon A."/>
            <person name="Spatafora J.W."/>
            <person name="Stachowiak A."/>
            <person name="Turgeon B.G."/>
            <person name="Tyler B.M."/>
            <person name="Vincent D."/>
            <person name="Weissenbach J."/>
            <person name="Amselem J."/>
            <person name="Quesneville H."/>
            <person name="Oliver R.P."/>
            <person name="Wincker P."/>
            <person name="Balesdent M.-H."/>
            <person name="Howlett B.J."/>
        </authorList>
    </citation>
    <scope>NUCLEOTIDE SEQUENCE [LARGE SCALE GENOMIC DNA]</scope>
    <source>
        <strain evidence="2">JN3 / isolate v23.1.3 / race Av1-4-5-6-7-8</strain>
    </source>
</reference>
<protein>
    <submittedName>
        <fullName evidence="1">Predicted protein</fullName>
    </submittedName>
</protein>
<evidence type="ECO:0000313" key="1">
    <source>
        <dbReference type="EMBL" id="CBX98772.1"/>
    </source>
</evidence>
<organism evidence="2">
    <name type="scientific">Leptosphaeria maculans (strain JN3 / isolate v23.1.3 / race Av1-4-5-6-7-8)</name>
    <name type="common">Blackleg fungus</name>
    <name type="synonym">Phoma lingam</name>
    <dbReference type="NCBI Taxonomy" id="985895"/>
    <lineage>
        <taxon>Eukaryota</taxon>
        <taxon>Fungi</taxon>
        <taxon>Dikarya</taxon>
        <taxon>Ascomycota</taxon>
        <taxon>Pezizomycotina</taxon>
        <taxon>Dothideomycetes</taxon>
        <taxon>Pleosporomycetidae</taxon>
        <taxon>Pleosporales</taxon>
        <taxon>Pleosporineae</taxon>
        <taxon>Leptosphaeriaceae</taxon>
        <taxon>Plenodomus</taxon>
        <taxon>Plenodomus lingam/Leptosphaeria maculans species complex</taxon>
    </lineage>
</organism>
<gene>
    <name evidence="1" type="ORF">LEMA_uP080110.1</name>
</gene>
<name>E5A574_LEPMJ</name>
<evidence type="ECO:0000313" key="2">
    <source>
        <dbReference type="Proteomes" id="UP000002668"/>
    </source>
</evidence>
<dbReference type="Proteomes" id="UP000002668">
    <property type="component" value="Genome"/>
</dbReference>
<proteinExistence type="predicted"/>
<dbReference type="AlphaFoldDB" id="E5A574"/>
<keyword evidence="2" id="KW-1185">Reference proteome</keyword>
<dbReference type="EMBL" id="FP929134">
    <property type="protein sequence ID" value="CBX98772.1"/>
    <property type="molecule type" value="Genomic_DNA"/>
</dbReference>